<dbReference type="Proteomes" id="UP000639516">
    <property type="component" value="Unassembled WGS sequence"/>
</dbReference>
<organism evidence="2 3">
    <name type="scientific">Bradyrhizobium campsiandrae</name>
    <dbReference type="NCBI Taxonomy" id="1729892"/>
    <lineage>
        <taxon>Bacteria</taxon>
        <taxon>Pseudomonadati</taxon>
        <taxon>Pseudomonadota</taxon>
        <taxon>Alphaproteobacteria</taxon>
        <taxon>Hyphomicrobiales</taxon>
        <taxon>Nitrobacteraceae</taxon>
        <taxon>Bradyrhizobium</taxon>
    </lineage>
</organism>
<dbReference type="Pfam" id="PF07589">
    <property type="entry name" value="PEP-CTERM"/>
    <property type="match status" value="1"/>
</dbReference>
<gene>
    <name evidence="2" type="ORF">HA482_29900</name>
</gene>
<accession>A0ABR7UFR5</accession>
<evidence type="ECO:0000259" key="1">
    <source>
        <dbReference type="Pfam" id="PF07589"/>
    </source>
</evidence>
<name>A0ABR7UFR5_9BRAD</name>
<proteinExistence type="predicted"/>
<sequence length="262" mass="28114">MFRHRHRWVFGMLDLTRRYIVARIRKYILVLASLLAAGAGSEAWASTALSSPYYISYNVNGLQYQVDNIVLFEQTANSSGLTWAFSAPAGSSTITDPFTKYDPITSTFLMGTASNLPGDPPGQDHLVLFTSSTFAQSAQNIAFGTLFPDVLETTFVSTLRDYFRSGPGGLPPSDPQYNFLFGFASEYGTASPIEGQSPIAFDPGGTFQAIAFSNGQVISDPGTVTLTAAVPEPSTWAMLLLGFAGLGMLAVRRKTAPSCCVA</sequence>
<dbReference type="EMBL" id="JAATTO010000050">
    <property type="protein sequence ID" value="MBC9982426.1"/>
    <property type="molecule type" value="Genomic_DNA"/>
</dbReference>
<evidence type="ECO:0000313" key="3">
    <source>
        <dbReference type="Proteomes" id="UP000639516"/>
    </source>
</evidence>
<feature type="domain" description="Ice-binding protein C-terminal" evidence="1">
    <location>
        <begin position="229"/>
        <end position="254"/>
    </location>
</feature>
<protein>
    <submittedName>
        <fullName evidence="2">PEP-CTERM sorting domain-containing protein</fullName>
    </submittedName>
</protein>
<keyword evidence="3" id="KW-1185">Reference proteome</keyword>
<comment type="caution">
    <text evidence="2">The sequence shown here is derived from an EMBL/GenBank/DDBJ whole genome shotgun (WGS) entry which is preliminary data.</text>
</comment>
<evidence type="ECO:0000313" key="2">
    <source>
        <dbReference type="EMBL" id="MBC9982426.1"/>
    </source>
</evidence>
<reference evidence="2 3" key="1">
    <citation type="journal article" date="2020" name="Arch. Microbiol.">
        <title>Bradyrhizobium campsiandrae sp. nov., a nitrogen-fixing bacterial strain isolated from a native leguminous tree from the Amazon adapted to flooded conditions.</title>
        <authorList>
            <person name="Cabral Michel D."/>
            <person name="Martins da Costa E."/>
            <person name="Azarias Guimaraes A."/>
            <person name="Soares de Carvalho T."/>
            <person name="Santos de Castro Caputo P."/>
            <person name="Willems A."/>
            <person name="de Souza Moreira F.M."/>
        </authorList>
    </citation>
    <scope>NUCLEOTIDE SEQUENCE [LARGE SCALE GENOMIC DNA]</scope>
    <source>
        <strain evidence="3">INPA 384B</strain>
    </source>
</reference>
<dbReference type="NCBIfam" id="TIGR02595">
    <property type="entry name" value="PEP_CTERM"/>
    <property type="match status" value="1"/>
</dbReference>
<dbReference type="InterPro" id="IPR013424">
    <property type="entry name" value="Ice-binding_C"/>
</dbReference>